<dbReference type="SFLD" id="SFLDG01065">
    <property type="entry name" value="anaerobic_coproporphyrinogen-I"/>
    <property type="match status" value="1"/>
</dbReference>
<keyword evidence="2" id="KW-0949">S-adenosyl-L-methionine</keyword>
<dbReference type="InterPro" id="IPR013785">
    <property type="entry name" value="Aldolase_TIM"/>
</dbReference>
<dbReference type="AlphaFoldDB" id="A0A4V2XKY7"/>
<dbReference type="InterPro" id="IPR007197">
    <property type="entry name" value="rSAM"/>
</dbReference>
<evidence type="ECO:0000256" key="4">
    <source>
        <dbReference type="ARBA" id="ARBA00023004"/>
    </source>
</evidence>
<evidence type="ECO:0000256" key="3">
    <source>
        <dbReference type="ARBA" id="ARBA00022723"/>
    </source>
</evidence>
<dbReference type="Proteomes" id="UP000295431">
    <property type="component" value="Unassembled WGS sequence"/>
</dbReference>
<dbReference type="PROSITE" id="PS51918">
    <property type="entry name" value="RADICAL_SAM"/>
    <property type="match status" value="1"/>
</dbReference>
<organism evidence="7 8">
    <name type="scientific">Actinomadura bangladeshensis</name>
    <dbReference type="NCBI Taxonomy" id="453573"/>
    <lineage>
        <taxon>Bacteria</taxon>
        <taxon>Bacillati</taxon>
        <taxon>Actinomycetota</taxon>
        <taxon>Actinomycetes</taxon>
        <taxon>Streptosporangiales</taxon>
        <taxon>Thermomonosporaceae</taxon>
        <taxon>Actinomadura</taxon>
    </lineage>
</organism>
<dbReference type="SMART" id="SM00729">
    <property type="entry name" value="Elp3"/>
    <property type="match status" value="1"/>
</dbReference>
<dbReference type="GO" id="GO:0005737">
    <property type="term" value="C:cytoplasm"/>
    <property type="evidence" value="ECO:0007669"/>
    <property type="project" value="TreeGrafter"/>
</dbReference>
<dbReference type="Gene3D" id="3.20.20.70">
    <property type="entry name" value="Aldolase class I"/>
    <property type="match status" value="1"/>
</dbReference>
<dbReference type="InterPro" id="IPR034505">
    <property type="entry name" value="Coproporphyrinogen-III_oxidase"/>
</dbReference>
<keyword evidence="3" id="KW-0479">Metal-binding</keyword>
<sequence length="492" mass="55775">MVSLIPGKTLIKFDEQFPVYNWLYPMKGQDLDTTSHKELYGSLDVSGIRGRALYFHIPFCETICTFCTLNRGLGAEGDEAIERYVQALIKEIQIKSRYASVTSLPITAIFFGGGTPTTLTAGQIRRIGQAIHDHFDLSALEEFTFEMEVKSITEEKCEAMRDIGLNKARFGLQTFDPQYRELFNITATLDQTYAAAEMLRRHFDYTSFDIIYGLHGQTVERFTRDVQQALDMGTDTIEFYPITNLVTQASLHHGYVRAGLEPLSFMQKMSLTMYLNEYVRAAGWQQHNGHGYLRLPDGEAPTTEPFITRRYTNVYNKFFWAYHDVDLMGFGNSAVSQSGEYTVMNDENRATYTKRLLDDGDFKINVTVADGVPYEKGIVFHLPYFGRLDKSRIEWDRIPSEITDRLGRLAAEGLIVEDAGEYRITELGWIWYVNMMYYLSPESDQRILDDFVALKSRVKGITDGERGMALPLAPVGSDAGSMGGGAPWASSF</sequence>
<dbReference type="InterPro" id="IPR006638">
    <property type="entry name" value="Elp3/MiaA/NifB-like_rSAM"/>
</dbReference>
<protein>
    <recommendedName>
        <fullName evidence="1">Heme chaperone HemW</fullName>
    </recommendedName>
</protein>
<evidence type="ECO:0000313" key="8">
    <source>
        <dbReference type="Proteomes" id="UP000295431"/>
    </source>
</evidence>
<reference evidence="7 8" key="1">
    <citation type="submission" date="2019-03" db="EMBL/GenBank/DDBJ databases">
        <title>Draft genome sequences of novel Actinobacteria.</title>
        <authorList>
            <person name="Sahin N."/>
            <person name="Ay H."/>
            <person name="Saygin H."/>
        </authorList>
    </citation>
    <scope>NUCLEOTIDE SEQUENCE [LARGE SCALE GENOMIC DNA]</scope>
    <source>
        <strain evidence="7 8">DSM 45347</strain>
    </source>
</reference>
<keyword evidence="5" id="KW-0411">Iron-sulfur</keyword>
<dbReference type="OrthoDB" id="9808022at2"/>
<evidence type="ECO:0000259" key="6">
    <source>
        <dbReference type="PROSITE" id="PS51918"/>
    </source>
</evidence>
<keyword evidence="8" id="KW-1185">Reference proteome</keyword>
<evidence type="ECO:0000256" key="5">
    <source>
        <dbReference type="ARBA" id="ARBA00023014"/>
    </source>
</evidence>
<dbReference type="RefSeq" id="WP_131943723.1">
    <property type="nucleotide sequence ID" value="NZ_BAAAMX010000003.1"/>
</dbReference>
<gene>
    <name evidence="7" type="ORF">E1284_31075</name>
</gene>
<evidence type="ECO:0000313" key="7">
    <source>
        <dbReference type="EMBL" id="TDC08366.1"/>
    </source>
</evidence>
<dbReference type="EMBL" id="SMJW01000219">
    <property type="protein sequence ID" value="TDC08366.1"/>
    <property type="molecule type" value="Genomic_DNA"/>
</dbReference>
<dbReference type="GO" id="GO:0051539">
    <property type="term" value="F:4 iron, 4 sulfur cluster binding"/>
    <property type="evidence" value="ECO:0007669"/>
    <property type="project" value="TreeGrafter"/>
</dbReference>
<accession>A0A4V2XKY7</accession>
<dbReference type="SFLD" id="SFLDS00029">
    <property type="entry name" value="Radical_SAM"/>
    <property type="match status" value="1"/>
</dbReference>
<dbReference type="InterPro" id="IPR058240">
    <property type="entry name" value="rSAM_sf"/>
</dbReference>
<name>A0A4V2XKY7_9ACTN</name>
<evidence type="ECO:0000256" key="2">
    <source>
        <dbReference type="ARBA" id="ARBA00022691"/>
    </source>
</evidence>
<dbReference type="GO" id="GO:0006779">
    <property type="term" value="P:porphyrin-containing compound biosynthetic process"/>
    <property type="evidence" value="ECO:0007669"/>
    <property type="project" value="TreeGrafter"/>
</dbReference>
<evidence type="ECO:0000256" key="1">
    <source>
        <dbReference type="ARBA" id="ARBA00017228"/>
    </source>
</evidence>
<comment type="caution">
    <text evidence="7">The sequence shown here is derived from an EMBL/GenBank/DDBJ whole genome shotgun (WGS) entry which is preliminary data.</text>
</comment>
<dbReference type="SUPFAM" id="SSF102114">
    <property type="entry name" value="Radical SAM enzymes"/>
    <property type="match status" value="1"/>
</dbReference>
<dbReference type="GO" id="GO:0003824">
    <property type="term" value="F:catalytic activity"/>
    <property type="evidence" value="ECO:0007669"/>
    <property type="project" value="InterPro"/>
</dbReference>
<dbReference type="PANTHER" id="PTHR13932:SF5">
    <property type="entry name" value="RADICAL S-ADENOSYL METHIONINE DOMAIN-CONTAINING PROTEIN 1, MITOCHONDRIAL"/>
    <property type="match status" value="1"/>
</dbReference>
<proteinExistence type="predicted"/>
<dbReference type="Pfam" id="PF04055">
    <property type="entry name" value="Radical_SAM"/>
    <property type="match status" value="1"/>
</dbReference>
<feature type="domain" description="Radical SAM core" evidence="6">
    <location>
        <begin position="45"/>
        <end position="280"/>
    </location>
</feature>
<dbReference type="PANTHER" id="PTHR13932">
    <property type="entry name" value="COPROPORPHYRINIGEN III OXIDASE"/>
    <property type="match status" value="1"/>
</dbReference>
<dbReference type="GO" id="GO:0046872">
    <property type="term" value="F:metal ion binding"/>
    <property type="evidence" value="ECO:0007669"/>
    <property type="project" value="UniProtKB-KW"/>
</dbReference>
<keyword evidence="4" id="KW-0408">Iron</keyword>